<feature type="compositionally biased region" description="Polar residues" evidence="6">
    <location>
        <begin position="359"/>
        <end position="377"/>
    </location>
</feature>
<dbReference type="Gene3D" id="3.30.1370.100">
    <property type="entry name" value="MutL, C-terminal domain, regulatory subdomain"/>
    <property type="match status" value="1"/>
</dbReference>
<feature type="domain" description="DNA mismatch repair protein S5" evidence="8">
    <location>
        <begin position="209"/>
        <end position="327"/>
    </location>
</feature>
<evidence type="ECO:0000313" key="10">
    <source>
        <dbReference type="Proteomes" id="UP000663929"/>
    </source>
</evidence>
<dbReference type="PANTHER" id="PTHR10073:SF12">
    <property type="entry name" value="DNA MISMATCH REPAIR PROTEIN MLH1"/>
    <property type="match status" value="1"/>
</dbReference>
<dbReference type="EMBL" id="CP071793">
    <property type="protein sequence ID" value="QTD53303.1"/>
    <property type="molecule type" value="Genomic_DNA"/>
</dbReference>
<comment type="similarity">
    <text evidence="1 5">Belongs to the DNA mismatch repair MutL/HexB family.</text>
</comment>
<dbReference type="KEGG" id="scor:J3U87_12680"/>
<dbReference type="Gene3D" id="3.30.230.10">
    <property type="match status" value="1"/>
</dbReference>
<dbReference type="InterPro" id="IPR037198">
    <property type="entry name" value="MutL_C_sf"/>
</dbReference>
<dbReference type="HAMAP" id="MF_00149">
    <property type="entry name" value="DNA_mis_repair"/>
    <property type="match status" value="1"/>
</dbReference>
<dbReference type="CDD" id="cd00782">
    <property type="entry name" value="MutL_Trans"/>
    <property type="match status" value="1"/>
</dbReference>
<dbReference type="InterPro" id="IPR038973">
    <property type="entry name" value="MutL/Mlh/Pms-like"/>
</dbReference>
<keyword evidence="9" id="KW-0378">Hydrolase</keyword>
<feature type="domain" description="MutL C-terminal dimerisation" evidence="7">
    <location>
        <begin position="465"/>
        <end position="608"/>
    </location>
</feature>
<dbReference type="FunFam" id="3.30.565.10:FF:000003">
    <property type="entry name" value="DNA mismatch repair endonuclease MutL"/>
    <property type="match status" value="1"/>
</dbReference>
<proteinExistence type="inferred from homology"/>
<feature type="region of interest" description="Disordered" evidence="6">
    <location>
        <begin position="339"/>
        <end position="445"/>
    </location>
</feature>
<evidence type="ECO:0000256" key="2">
    <source>
        <dbReference type="ARBA" id="ARBA00021975"/>
    </source>
</evidence>
<keyword evidence="9" id="KW-0255">Endonuclease</keyword>
<dbReference type="CDD" id="cd16926">
    <property type="entry name" value="HATPase_MutL-MLH-PMS-like"/>
    <property type="match status" value="1"/>
</dbReference>
<dbReference type="SUPFAM" id="SSF118116">
    <property type="entry name" value="DNA mismatch repair protein MutL"/>
    <property type="match status" value="1"/>
</dbReference>
<dbReference type="SUPFAM" id="SSF55874">
    <property type="entry name" value="ATPase domain of HSP90 chaperone/DNA topoisomerase II/histidine kinase"/>
    <property type="match status" value="1"/>
</dbReference>
<dbReference type="RefSeq" id="WP_237383405.1">
    <property type="nucleotide sequence ID" value="NZ_CP071793.1"/>
</dbReference>
<keyword evidence="9" id="KW-0540">Nuclease</keyword>
<dbReference type="GO" id="GO:0030983">
    <property type="term" value="F:mismatched DNA binding"/>
    <property type="evidence" value="ECO:0007669"/>
    <property type="project" value="InterPro"/>
</dbReference>
<evidence type="ECO:0000256" key="1">
    <source>
        <dbReference type="ARBA" id="ARBA00006082"/>
    </source>
</evidence>
<name>A0A8A4TUZ2_SULCO</name>
<dbReference type="SUPFAM" id="SSF54211">
    <property type="entry name" value="Ribosomal protein S5 domain 2-like"/>
    <property type="match status" value="1"/>
</dbReference>
<dbReference type="GO" id="GO:0032300">
    <property type="term" value="C:mismatch repair complex"/>
    <property type="evidence" value="ECO:0007669"/>
    <property type="project" value="InterPro"/>
</dbReference>
<dbReference type="Gene3D" id="3.30.565.10">
    <property type="entry name" value="Histidine kinase-like ATPase, C-terminal domain"/>
    <property type="match status" value="1"/>
</dbReference>
<sequence length="651" mass="73038">MGRIRVLPDHLANQIAAGEVVERPASALKELVENSLDAGADKIRVVLEAGGKRRLRVEDNGCGMDRDDCLMALERHATSKLTRAEDLFSIRSLGFRGEALPSIASVSRMTLESRRAEDESGVRVELNGSKLFKVTEISRPPGTTITVDQLFFNIPARRKFLRKTETELSWMVNLITQYSMAHIDKHFILEHNDRTIMDVTPVKSLKERIYQHFGKSMIDELVPFESQRDWLKVWGLTALPTLLKNSRNFQFLFVNGRLVKDKVLAHAIGEAYTGFGEGKIYPVIFLFLEVPSEEVDVNVHPAKTEVKFINANAVHDGVRDIVREALVAERADIPYRFREGYHEHPSEPSPTRVDPWSRPAQQQSPLPGSDPASQSPLFQGGQRPPVAPQGGPTPYDRFVRSHGEIQAREPAPGAPAATATAPAPGGDSQRPPGQAPPMAVRGQPAAENEHLFDEQQRKEMRMPRIIGQFRDSYILAEQDGDLLLIDQHVVHERILYDQISASLAAGAVERQALLVPQTIELTPAQIVDLEQVLPALRQFGFDLDPFDGNTYVIREVPIFLEGERLDTLVAELIEKARGERRETAIEAMIDHYAATKACKAAVKVNMRLTPEKMEHMLARLYESATPMFCPHGRPIVLRFSNEEIEKNFHRK</sequence>
<dbReference type="PANTHER" id="PTHR10073">
    <property type="entry name" value="DNA MISMATCH REPAIR PROTEIN MLH, PMS, MUTL"/>
    <property type="match status" value="1"/>
</dbReference>
<evidence type="ECO:0000256" key="3">
    <source>
        <dbReference type="ARBA" id="ARBA00022763"/>
    </source>
</evidence>
<dbReference type="InterPro" id="IPR014790">
    <property type="entry name" value="MutL_C"/>
</dbReference>
<dbReference type="GO" id="GO:0006298">
    <property type="term" value="P:mismatch repair"/>
    <property type="evidence" value="ECO:0007669"/>
    <property type="project" value="UniProtKB-UniRule"/>
</dbReference>
<feature type="compositionally biased region" description="Basic and acidic residues" evidence="6">
    <location>
        <begin position="397"/>
        <end position="407"/>
    </location>
</feature>
<evidence type="ECO:0000259" key="7">
    <source>
        <dbReference type="SMART" id="SM00853"/>
    </source>
</evidence>
<dbReference type="InterPro" id="IPR042121">
    <property type="entry name" value="MutL_C_regsub"/>
</dbReference>
<keyword evidence="3 5" id="KW-0227">DNA damage</keyword>
<dbReference type="Pfam" id="PF01119">
    <property type="entry name" value="DNA_mis_repair"/>
    <property type="match status" value="1"/>
</dbReference>
<dbReference type="InterPro" id="IPR036890">
    <property type="entry name" value="HATPase_C_sf"/>
</dbReference>
<dbReference type="InterPro" id="IPR042120">
    <property type="entry name" value="MutL_C_dimsub"/>
</dbReference>
<dbReference type="PROSITE" id="PS00058">
    <property type="entry name" value="DNA_MISMATCH_REPAIR_1"/>
    <property type="match status" value="1"/>
</dbReference>
<reference evidence="9" key="1">
    <citation type="submission" date="2021-03" db="EMBL/GenBank/DDBJ databases">
        <title>Acanthopleuribacteraceae sp. M133.</title>
        <authorList>
            <person name="Wang G."/>
        </authorList>
    </citation>
    <scope>NUCLEOTIDE SEQUENCE</scope>
    <source>
        <strain evidence="9">M133</strain>
    </source>
</reference>
<dbReference type="Gene3D" id="3.30.1540.20">
    <property type="entry name" value="MutL, C-terminal domain, dimerisation subdomain"/>
    <property type="match status" value="1"/>
</dbReference>
<keyword evidence="10" id="KW-1185">Reference proteome</keyword>
<evidence type="ECO:0000256" key="6">
    <source>
        <dbReference type="SAM" id="MobiDB-lite"/>
    </source>
</evidence>
<dbReference type="SMART" id="SM00853">
    <property type="entry name" value="MutL_C"/>
    <property type="match status" value="1"/>
</dbReference>
<dbReference type="InterPro" id="IPR014721">
    <property type="entry name" value="Ribsml_uS5_D2-typ_fold_subgr"/>
</dbReference>
<dbReference type="NCBIfam" id="TIGR00585">
    <property type="entry name" value="mutl"/>
    <property type="match status" value="1"/>
</dbReference>
<dbReference type="Pfam" id="PF13589">
    <property type="entry name" value="HATPase_c_3"/>
    <property type="match status" value="1"/>
</dbReference>
<dbReference type="AlphaFoldDB" id="A0A8A4TUZ2"/>
<accession>A0A8A4TUZ2</accession>
<keyword evidence="4 5" id="KW-0234">DNA repair</keyword>
<comment type="function">
    <text evidence="5">This protein is involved in the repair of mismatches in DNA. It is required for dam-dependent methyl-directed DNA mismatch repair. May act as a 'molecular matchmaker', a protein that promotes the formation of a stable complex between two or more DNA-binding proteins in an ATP-dependent manner without itself being part of a final effector complex.</text>
</comment>
<gene>
    <name evidence="5 9" type="primary">mutL</name>
    <name evidence="9" type="ORF">J3U87_12680</name>
</gene>
<evidence type="ECO:0000256" key="4">
    <source>
        <dbReference type="ARBA" id="ARBA00023204"/>
    </source>
</evidence>
<dbReference type="GO" id="GO:0140664">
    <property type="term" value="F:ATP-dependent DNA damage sensor activity"/>
    <property type="evidence" value="ECO:0007669"/>
    <property type="project" value="InterPro"/>
</dbReference>
<evidence type="ECO:0000313" key="9">
    <source>
        <dbReference type="EMBL" id="QTD53303.1"/>
    </source>
</evidence>
<dbReference type="GO" id="GO:0005524">
    <property type="term" value="F:ATP binding"/>
    <property type="evidence" value="ECO:0007669"/>
    <property type="project" value="InterPro"/>
</dbReference>
<dbReference type="InterPro" id="IPR013507">
    <property type="entry name" value="DNA_mismatch_S5_2-like"/>
</dbReference>
<organism evidence="9 10">
    <name type="scientific">Sulfidibacter corallicola</name>
    <dbReference type="NCBI Taxonomy" id="2818388"/>
    <lineage>
        <taxon>Bacteria</taxon>
        <taxon>Pseudomonadati</taxon>
        <taxon>Acidobacteriota</taxon>
        <taxon>Holophagae</taxon>
        <taxon>Acanthopleuribacterales</taxon>
        <taxon>Acanthopleuribacteraceae</taxon>
        <taxon>Sulfidibacter</taxon>
    </lineage>
</organism>
<dbReference type="Pfam" id="PF08676">
    <property type="entry name" value="MutL_C"/>
    <property type="match status" value="1"/>
</dbReference>
<evidence type="ECO:0000256" key="5">
    <source>
        <dbReference type="HAMAP-Rule" id="MF_00149"/>
    </source>
</evidence>
<dbReference type="GO" id="GO:0016887">
    <property type="term" value="F:ATP hydrolysis activity"/>
    <property type="evidence" value="ECO:0007669"/>
    <property type="project" value="InterPro"/>
</dbReference>
<feature type="compositionally biased region" description="Low complexity" evidence="6">
    <location>
        <begin position="410"/>
        <end position="426"/>
    </location>
</feature>
<dbReference type="Proteomes" id="UP000663929">
    <property type="component" value="Chromosome"/>
</dbReference>
<protein>
    <recommendedName>
        <fullName evidence="2 5">DNA mismatch repair protein MutL</fullName>
    </recommendedName>
</protein>
<evidence type="ECO:0000259" key="8">
    <source>
        <dbReference type="SMART" id="SM01340"/>
    </source>
</evidence>
<dbReference type="GO" id="GO:0004519">
    <property type="term" value="F:endonuclease activity"/>
    <property type="evidence" value="ECO:0007669"/>
    <property type="project" value="UniProtKB-KW"/>
</dbReference>
<dbReference type="InterPro" id="IPR014762">
    <property type="entry name" value="DNA_mismatch_repair_CS"/>
</dbReference>
<dbReference type="InterPro" id="IPR020667">
    <property type="entry name" value="DNA_mismatch_repair_MutL"/>
</dbReference>
<dbReference type="InterPro" id="IPR002099">
    <property type="entry name" value="MutL/Mlh/PMS"/>
</dbReference>
<dbReference type="SMART" id="SM01340">
    <property type="entry name" value="DNA_mis_repair"/>
    <property type="match status" value="1"/>
</dbReference>
<dbReference type="InterPro" id="IPR020568">
    <property type="entry name" value="Ribosomal_Su5_D2-typ_SF"/>
</dbReference>